<protein>
    <submittedName>
        <fullName evidence="3">Uncharacterized protein</fullName>
    </submittedName>
</protein>
<evidence type="ECO:0000313" key="3">
    <source>
        <dbReference type="EMBL" id="WVZ60894.1"/>
    </source>
</evidence>
<dbReference type="EMBL" id="CP144746">
    <property type="protein sequence ID" value="WVZ60894.1"/>
    <property type="molecule type" value="Genomic_DNA"/>
</dbReference>
<feature type="transmembrane region" description="Helical" evidence="2">
    <location>
        <begin position="102"/>
        <end position="121"/>
    </location>
</feature>
<proteinExistence type="predicted"/>
<feature type="compositionally biased region" description="Pro residues" evidence="1">
    <location>
        <begin position="50"/>
        <end position="59"/>
    </location>
</feature>
<dbReference type="AlphaFoldDB" id="A0AAQ3SVX3"/>
<feature type="compositionally biased region" description="Low complexity" evidence="1">
    <location>
        <begin position="36"/>
        <end position="49"/>
    </location>
</feature>
<keyword evidence="2" id="KW-0812">Transmembrane</keyword>
<dbReference type="Proteomes" id="UP001341281">
    <property type="component" value="Chromosome 02"/>
</dbReference>
<reference evidence="3 4" key="1">
    <citation type="submission" date="2024-02" db="EMBL/GenBank/DDBJ databases">
        <title>High-quality chromosome-scale genome assembly of Pensacola bahiagrass (Paspalum notatum Flugge var. saurae).</title>
        <authorList>
            <person name="Vega J.M."/>
            <person name="Podio M."/>
            <person name="Orjuela J."/>
            <person name="Siena L.A."/>
            <person name="Pessino S.C."/>
            <person name="Combes M.C."/>
            <person name="Mariac C."/>
            <person name="Albertini E."/>
            <person name="Pupilli F."/>
            <person name="Ortiz J.P.A."/>
            <person name="Leblanc O."/>
        </authorList>
    </citation>
    <scope>NUCLEOTIDE SEQUENCE [LARGE SCALE GENOMIC DNA]</scope>
    <source>
        <strain evidence="3">R1</strain>
        <tissue evidence="3">Leaf</tissue>
    </source>
</reference>
<evidence type="ECO:0000256" key="2">
    <source>
        <dbReference type="SAM" id="Phobius"/>
    </source>
</evidence>
<gene>
    <name evidence="3" type="ORF">U9M48_010854</name>
</gene>
<keyword evidence="2" id="KW-1133">Transmembrane helix</keyword>
<keyword evidence="4" id="KW-1185">Reference proteome</keyword>
<keyword evidence="2" id="KW-0472">Membrane</keyword>
<sequence>MPSGRRCPAASPSPVGLAPAATPSADRSGRAPADPPSSRGAGLAASAAWGPPPRLPWPPRHSGRRLLPPPARRANRRVACWGWPCRGVPPRLSPRRRAWVPVGRLLLLAVFLPGVTLAALLCSGS</sequence>
<name>A0AAQ3SVX3_PASNO</name>
<organism evidence="3 4">
    <name type="scientific">Paspalum notatum var. saurae</name>
    <dbReference type="NCBI Taxonomy" id="547442"/>
    <lineage>
        <taxon>Eukaryota</taxon>
        <taxon>Viridiplantae</taxon>
        <taxon>Streptophyta</taxon>
        <taxon>Embryophyta</taxon>
        <taxon>Tracheophyta</taxon>
        <taxon>Spermatophyta</taxon>
        <taxon>Magnoliopsida</taxon>
        <taxon>Liliopsida</taxon>
        <taxon>Poales</taxon>
        <taxon>Poaceae</taxon>
        <taxon>PACMAD clade</taxon>
        <taxon>Panicoideae</taxon>
        <taxon>Andropogonodae</taxon>
        <taxon>Paspaleae</taxon>
        <taxon>Paspalinae</taxon>
        <taxon>Paspalum</taxon>
    </lineage>
</organism>
<feature type="region of interest" description="Disordered" evidence="1">
    <location>
        <begin position="1"/>
        <end position="71"/>
    </location>
</feature>
<accession>A0AAQ3SVX3</accession>
<evidence type="ECO:0000256" key="1">
    <source>
        <dbReference type="SAM" id="MobiDB-lite"/>
    </source>
</evidence>
<evidence type="ECO:0000313" key="4">
    <source>
        <dbReference type="Proteomes" id="UP001341281"/>
    </source>
</evidence>